<protein>
    <recommendedName>
        <fullName evidence="7">Planctomycete cytochrome C</fullName>
    </recommendedName>
</protein>
<dbReference type="RefSeq" id="WP_171187160.1">
    <property type="nucleotide sequence ID" value="NZ_WTPX01000070.1"/>
</dbReference>
<feature type="signal peptide" evidence="1">
    <location>
        <begin position="1"/>
        <end position="20"/>
    </location>
</feature>
<evidence type="ECO:0000313" key="5">
    <source>
        <dbReference type="EMBL" id="NNJ26284.1"/>
    </source>
</evidence>
<dbReference type="InterPro" id="IPR011429">
    <property type="entry name" value="Cyt_c_Planctomycete-type"/>
</dbReference>
<feature type="domain" description="DUF1549" evidence="2">
    <location>
        <begin position="147"/>
        <end position="361"/>
    </location>
</feature>
<evidence type="ECO:0000259" key="4">
    <source>
        <dbReference type="Pfam" id="PF07635"/>
    </source>
</evidence>
<dbReference type="PANTHER" id="PTHR35889:SF3">
    <property type="entry name" value="F-BOX DOMAIN-CONTAINING PROTEIN"/>
    <property type="match status" value="1"/>
</dbReference>
<dbReference type="InterPro" id="IPR011444">
    <property type="entry name" value="DUF1549"/>
</dbReference>
<feature type="chain" id="PRO_5047033183" description="Planctomycete cytochrome C" evidence="1">
    <location>
        <begin position="21"/>
        <end position="867"/>
    </location>
</feature>
<evidence type="ECO:0000259" key="3">
    <source>
        <dbReference type="Pfam" id="PF07587"/>
    </source>
</evidence>
<proteinExistence type="predicted"/>
<feature type="domain" description="Cytochrome C Planctomycete-type" evidence="4">
    <location>
        <begin position="46"/>
        <end position="99"/>
    </location>
</feature>
<dbReference type="InterPro" id="IPR022655">
    <property type="entry name" value="DUF1553"/>
</dbReference>
<reference evidence="5 6" key="1">
    <citation type="journal article" date="2020" name="Syst. Appl. Microbiol.">
        <title>Alienimonas chondri sp. nov., a novel planctomycete isolated from the biofilm of the red alga Chondrus crispus.</title>
        <authorList>
            <person name="Vitorino I."/>
            <person name="Albuquerque L."/>
            <person name="Wiegand S."/>
            <person name="Kallscheuer N."/>
            <person name="da Costa M.S."/>
            <person name="Lobo-da-Cunha A."/>
            <person name="Jogler C."/>
            <person name="Lage O.M."/>
        </authorList>
    </citation>
    <scope>NUCLEOTIDE SEQUENCE [LARGE SCALE GENOMIC DNA]</scope>
    <source>
        <strain evidence="5 6">LzC2</strain>
    </source>
</reference>
<evidence type="ECO:0000256" key="1">
    <source>
        <dbReference type="SAM" id="SignalP"/>
    </source>
</evidence>
<dbReference type="PANTHER" id="PTHR35889">
    <property type="entry name" value="CYCLOINULO-OLIGOSACCHARIDE FRUCTANOTRANSFERASE-RELATED"/>
    <property type="match status" value="1"/>
</dbReference>
<comment type="caution">
    <text evidence="5">The sequence shown here is derived from an EMBL/GenBank/DDBJ whole genome shotgun (WGS) entry which is preliminary data.</text>
</comment>
<name>A0ABX1VEX9_9PLAN</name>
<dbReference type="Proteomes" id="UP000609651">
    <property type="component" value="Unassembled WGS sequence"/>
</dbReference>
<evidence type="ECO:0008006" key="7">
    <source>
        <dbReference type="Google" id="ProtNLM"/>
    </source>
</evidence>
<sequence length="867" mass="95537">MPKSPPLVCLVLLAAAPVTASRGSAGAGEERVSFNRDVRPILSDRCYYCHGFDPNHREADLRLDVREEAERVWNVEAPDESELLARITSDDEYLVMPPPAAHKPAITPAEADLIRRWIAQGAEYEPHWAFTPPQRPDVPRIDGASHPIDAFIQRRLTRQELRPAGPAPPAQLLRRLSLDLIGLPPSPAEMTAFEDAYRANPDAAYGAAVDRLLASPHFGERMASEWLDVARYADTNGFQQDLVRTNWPWRDWVVGAFNENKPFDEFTIEQLAGDLLPGPDGTGPTTDQLVATAFNRNHMINGEGGSIAEENLAKYAFDRVETTSTAFLGLTVGCAQCHDHKFDPIRQADYYGLMAMFNQMDEPGGISKRWSAEAADGQPAESYGIAKPFVSLASEAQAARLADLHAEVTAARQALDAEESNYGPPFVAWVEEMRADESLIAERLTSDYVSRVVGTAPLDDLNHGETRRLLAAFLDSDPRWKPLRAAIRTAEDAEESYQARIPLVMVMRDDRPHDTFLLERGNYETPGAQVAPGVPAFLPPLPEGAEADRLALARWLVSGKNPLTARVIVNRYWQLLFGRALVDTPDDFGLQGALPSHPDLLDWLAVEFVESGWDVKRLLKTIVTSDAYRRTAQVDANQVAADPENRWYARGARHRLDSRIIRDSALAISGLLSPTLGGPPVKPYQPPGVWEEMSLGKNKFVQSTGEGLRRRSLYTFWRRVVGPTNFFDTPARQVCAVTTLRTSTPLHALTLLNDTTYTEAARVWAATLLGGIRDGQFDGSQFDEDCSAVTHAFFAATGRRPSEAEADLLTDALADARTRFAAEPVKAAALLAVGEAPRDESLDANEQAAWTSVCLLILNLDEAISKP</sequence>
<feature type="domain" description="DUF1553" evidence="3">
    <location>
        <begin position="548"/>
        <end position="811"/>
    </location>
</feature>
<dbReference type="Pfam" id="PF07583">
    <property type="entry name" value="PSCyt2"/>
    <property type="match status" value="1"/>
</dbReference>
<keyword evidence="6" id="KW-1185">Reference proteome</keyword>
<evidence type="ECO:0000259" key="2">
    <source>
        <dbReference type="Pfam" id="PF07583"/>
    </source>
</evidence>
<dbReference type="Pfam" id="PF07587">
    <property type="entry name" value="PSD1"/>
    <property type="match status" value="1"/>
</dbReference>
<keyword evidence="1" id="KW-0732">Signal</keyword>
<dbReference type="EMBL" id="WTPX01000070">
    <property type="protein sequence ID" value="NNJ26284.1"/>
    <property type="molecule type" value="Genomic_DNA"/>
</dbReference>
<dbReference type="Pfam" id="PF07635">
    <property type="entry name" value="PSCyt1"/>
    <property type="match status" value="1"/>
</dbReference>
<gene>
    <name evidence="5" type="ORF">LzC2_23660</name>
</gene>
<organism evidence="5 6">
    <name type="scientific">Alienimonas chondri</name>
    <dbReference type="NCBI Taxonomy" id="2681879"/>
    <lineage>
        <taxon>Bacteria</taxon>
        <taxon>Pseudomonadati</taxon>
        <taxon>Planctomycetota</taxon>
        <taxon>Planctomycetia</taxon>
        <taxon>Planctomycetales</taxon>
        <taxon>Planctomycetaceae</taxon>
        <taxon>Alienimonas</taxon>
    </lineage>
</organism>
<evidence type="ECO:0000313" key="6">
    <source>
        <dbReference type="Proteomes" id="UP000609651"/>
    </source>
</evidence>
<accession>A0ABX1VEX9</accession>